<evidence type="ECO:0000313" key="1">
    <source>
        <dbReference type="EMBL" id="SMC56816.1"/>
    </source>
</evidence>
<accession>A0AC61PKR8</accession>
<proteinExistence type="predicted"/>
<dbReference type="EMBL" id="FWXZ01000002">
    <property type="protein sequence ID" value="SMC56816.1"/>
    <property type="molecule type" value="Genomic_DNA"/>
</dbReference>
<dbReference type="Proteomes" id="UP000192328">
    <property type="component" value="Unassembled WGS sequence"/>
</dbReference>
<reference evidence="1" key="1">
    <citation type="submission" date="2017-04" db="EMBL/GenBank/DDBJ databases">
        <authorList>
            <person name="Varghese N."/>
            <person name="Submissions S."/>
        </authorList>
    </citation>
    <scope>NUCLEOTIDE SEQUENCE</scope>
    <source>
        <strain evidence="1">WTE2008</strain>
    </source>
</reference>
<gene>
    <name evidence="1" type="ORF">SAMN06297397_1402</name>
</gene>
<evidence type="ECO:0000313" key="2">
    <source>
        <dbReference type="Proteomes" id="UP000192328"/>
    </source>
</evidence>
<protein>
    <submittedName>
        <fullName evidence="1">Uncharacterized protein</fullName>
    </submittedName>
</protein>
<name>A0AC61PKR8_9FIRM</name>
<organism evidence="1 2">
    <name type="scientific">Aristaeella lactis</name>
    <dbReference type="NCBI Taxonomy" id="3046383"/>
    <lineage>
        <taxon>Bacteria</taxon>
        <taxon>Bacillati</taxon>
        <taxon>Bacillota</taxon>
        <taxon>Clostridia</taxon>
        <taxon>Eubacteriales</taxon>
        <taxon>Aristaeellaceae</taxon>
        <taxon>Aristaeella</taxon>
    </lineage>
</organism>
<sequence length="121" mass="13164">MNHSTDGGLSPSEWLAVKKDILTSLHCAMPGTVETFDPGKGTAEIRPAASGFPLLRDVPVFMPVPFEVNPGDACLVVFADYDTDAWQENGETGEPRSGRRHSLSDAFAFVGFRKNPRTIQN</sequence>
<keyword evidence="2" id="KW-1185">Reference proteome</keyword>
<comment type="caution">
    <text evidence="1">The sequence shown here is derived from an EMBL/GenBank/DDBJ whole genome shotgun (WGS) entry which is preliminary data.</text>
</comment>